<dbReference type="PANTHER" id="PTHR10656">
    <property type="entry name" value="CELL FATE DETERMINING PROTEIN MAB21-RELATED"/>
    <property type="match status" value="1"/>
</dbReference>
<keyword evidence="4" id="KW-1185">Reference proteome</keyword>
<organism evidence="3 4">
    <name type="scientific">Dreissena polymorpha</name>
    <name type="common">Zebra mussel</name>
    <name type="synonym">Mytilus polymorpha</name>
    <dbReference type="NCBI Taxonomy" id="45954"/>
    <lineage>
        <taxon>Eukaryota</taxon>
        <taxon>Metazoa</taxon>
        <taxon>Spiralia</taxon>
        <taxon>Lophotrochozoa</taxon>
        <taxon>Mollusca</taxon>
        <taxon>Bivalvia</taxon>
        <taxon>Autobranchia</taxon>
        <taxon>Heteroconchia</taxon>
        <taxon>Euheterodonta</taxon>
        <taxon>Imparidentia</taxon>
        <taxon>Neoheterodontei</taxon>
        <taxon>Myida</taxon>
        <taxon>Dreissenoidea</taxon>
        <taxon>Dreissenidae</taxon>
        <taxon>Dreissena</taxon>
    </lineage>
</organism>
<dbReference type="Pfam" id="PF03281">
    <property type="entry name" value="Mab-21"/>
    <property type="match status" value="1"/>
</dbReference>
<reference evidence="3" key="2">
    <citation type="submission" date="2020-11" db="EMBL/GenBank/DDBJ databases">
        <authorList>
            <person name="McCartney M.A."/>
            <person name="Auch B."/>
            <person name="Kono T."/>
            <person name="Mallez S."/>
            <person name="Becker A."/>
            <person name="Gohl D.M."/>
            <person name="Silverstein K.A.T."/>
            <person name="Koren S."/>
            <person name="Bechman K.B."/>
            <person name="Herman A."/>
            <person name="Abrahante J.E."/>
            <person name="Garbe J."/>
        </authorList>
    </citation>
    <scope>NUCLEOTIDE SEQUENCE</scope>
    <source>
        <strain evidence="3">Duluth1</strain>
        <tissue evidence="3">Whole animal</tissue>
    </source>
</reference>
<dbReference type="Proteomes" id="UP000828390">
    <property type="component" value="Unassembled WGS sequence"/>
</dbReference>
<accession>A0A9D3Y6U1</accession>
<name>A0A9D3Y6U1_DREPO</name>
<protein>
    <recommendedName>
        <fullName evidence="2">Mab-21-like nucleotidyltransferase domain-containing protein</fullName>
    </recommendedName>
</protein>
<comment type="caution">
    <text evidence="3">The sequence shown here is derived from an EMBL/GenBank/DDBJ whole genome shotgun (WGS) entry which is preliminary data.</text>
</comment>
<dbReference type="InterPro" id="IPR046903">
    <property type="entry name" value="Mab-21-like_nuc_Trfase"/>
</dbReference>
<sequence length="303" mass="35152">MFEFALRLAEVMKLQNPLFESHVMFGGSVAEGTKVGNCDEFDIVFDLVRMREIVKMSDVNAANMVGFVNLKARHADEFEKNCVAHLLDENGFLKRSDVSNQFHKYIQNALNDATTWKGTRFFTFRSHTNQRGECFNIGQLELVWYGSYLKRMDVSVDIAPIIRFRDWIPRNWTYKNRLVSETTAKSIGCYLMMKDVKRFIDENDEKVPWKRENLLFKVSISQVEHATMRFAPRCAKNGYRIAKSIQLLCPHLLFDFEQSLKLSTEKVRTYCILPTIRAFDDFIIYCTDICVTVPNLSGIGGRM</sequence>
<feature type="domain" description="Mab-21-like nucleotidyltransferase" evidence="2">
    <location>
        <begin position="30"/>
        <end position="228"/>
    </location>
</feature>
<evidence type="ECO:0000313" key="4">
    <source>
        <dbReference type="Proteomes" id="UP000828390"/>
    </source>
</evidence>
<comment type="similarity">
    <text evidence="1">Belongs to the mab-21 family.</text>
</comment>
<evidence type="ECO:0000259" key="2">
    <source>
        <dbReference type="Pfam" id="PF03281"/>
    </source>
</evidence>
<dbReference type="PANTHER" id="PTHR10656:SF42">
    <property type="entry name" value="CYCLIC GMP-AMP SYNTHASE-LIKE PROTEIN-RELATED"/>
    <property type="match status" value="1"/>
</dbReference>
<dbReference type="Gene3D" id="3.30.460.90">
    <property type="match status" value="1"/>
</dbReference>
<evidence type="ECO:0000256" key="1">
    <source>
        <dbReference type="ARBA" id="ARBA00008307"/>
    </source>
</evidence>
<gene>
    <name evidence="3" type="ORF">DPMN_081727</name>
</gene>
<dbReference type="AlphaFoldDB" id="A0A9D3Y6U1"/>
<dbReference type="EMBL" id="JAIWYP010000016">
    <property type="protein sequence ID" value="KAH3694287.1"/>
    <property type="molecule type" value="Genomic_DNA"/>
</dbReference>
<proteinExistence type="inferred from homology"/>
<evidence type="ECO:0000313" key="3">
    <source>
        <dbReference type="EMBL" id="KAH3694287.1"/>
    </source>
</evidence>
<reference evidence="3" key="1">
    <citation type="journal article" date="2019" name="bioRxiv">
        <title>The Genome of the Zebra Mussel, Dreissena polymorpha: A Resource for Invasive Species Research.</title>
        <authorList>
            <person name="McCartney M.A."/>
            <person name="Auch B."/>
            <person name="Kono T."/>
            <person name="Mallez S."/>
            <person name="Zhang Y."/>
            <person name="Obille A."/>
            <person name="Becker A."/>
            <person name="Abrahante J.E."/>
            <person name="Garbe J."/>
            <person name="Badalamenti J.P."/>
            <person name="Herman A."/>
            <person name="Mangelson H."/>
            <person name="Liachko I."/>
            <person name="Sullivan S."/>
            <person name="Sone E.D."/>
            <person name="Koren S."/>
            <person name="Silverstein K.A.T."/>
            <person name="Beckman K.B."/>
            <person name="Gohl D.M."/>
        </authorList>
    </citation>
    <scope>NUCLEOTIDE SEQUENCE</scope>
    <source>
        <strain evidence="3">Duluth1</strain>
        <tissue evidence="3">Whole animal</tissue>
    </source>
</reference>